<dbReference type="GeneID" id="20828320"/>
<organism evidence="1 2">
    <name type="scientific">Neurospora tetrasperma (strain FGSC 2508 / ATCC MYA-4615 / P0657)</name>
    <dbReference type="NCBI Taxonomy" id="510951"/>
    <lineage>
        <taxon>Eukaryota</taxon>
        <taxon>Fungi</taxon>
        <taxon>Dikarya</taxon>
        <taxon>Ascomycota</taxon>
        <taxon>Pezizomycotina</taxon>
        <taxon>Sordariomycetes</taxon>
        <taxon>Sordariomycetidae</taxon>
        <taxon>Sordariales</taxon>
        <taxon>Sordariaceae</taxon>
        <taxon>Neurospora</taxon>
    </lineage>
</organism>
<dbReference type="HOGENOM" id="CLU_199423_0_0_1"/>
<name>F8N4P6_NEUT8</name>
<accession>F8N4P6</accession>
<reference evidence="2" key="1">
    <citation type="journal article" date="2011" name="Genetics">
        <title>Massive changes in genome architecture accompany the transition to self-fertility in the filamentous fungus Neurospora tetrasperma.</title>
        <authorList>
            <person name="Ellison C.E."/>
            <person name="Stajich J.E."/>
            <person name="Jacobson D.J."/>
            <person name="Natvig D.O."/>
            <person name="Lapidus A."/>
            <person name="Foster B."/>
            <person name="Aerts A."/>
            <person name="Riley R."/>
            <person name="Lindquist E.A."/>
            <person name="Grigoriev I.V."/>
            <person name="Taylor J.W."/>
        </authorList>
    </citation>
    <scope>NUCLEOTIDE SEQUENCE [LARGE SCALE GENOMIC DNA]</scope>
    <source>
        <strain evidence="2">FGSC 2508 / P0657</strain>
    </source>
</reference>
<proteinExistence type="predicted"/>
<dbReference type="Proteomes" id="UP000008065">
    <property type="component" value="Unassembled WGS sequence"/>
</dbReference>
<dbReference type="EMBL" id="GL891382">
    <property type="protein sequence ID" value="EGO51883.1"/>
    <property type="molecule type" value="Genomic_DNA"/>
</dbReference>
<gene>
    <name evidence="1" type="ORF">NEUTE1DRAFT_51751</name>
</gene>
<dbReference type="RefSeq" id="XP_009855395.1">
    <property type="nucleotide sequence ID" value="XM_009857093.1"/>
</dbReference>
<keyword evidence="2" id="KW-1185">Reference proteome</keyword>
<sequence>EDGKECFVRRGVPFVLYNKLLYNIYPNRIRSLYIPKQIVKNILEITYNNKYYFGRNRILYNLRNVIIFNKIRLVRKYVEYYLAYTLN</sequence>
<dbReference type="KEGG" id="nte:NEUTE1DRAFT51751"/>
<dbReference type="OrthoDB" id="5238092at2759"/>
<evidence type="ECO:0000313" key="2">
    <source>
        <dbReference type="Proteomes" id="UP000008065"/>
    </source>
</evidence>
<dbReference type="VEuPathDB" id="FungiDB:NEUTE1DRAFT_51751"/>
<dbReference type="AlphaFoldDB" id="F8N4P6"/>
<feature type="non-terminal residue" evidence="1">
    <location>
        <position position="1"/>
    </location>
</feature>
<evidence type="ECO:0000313" key="1">
    <source>
        <dbReference type="EMBL" id="EGO51883.1"/>
    </source>
</evidence>
<protein>
    <submittedName>
        <fullName evidence="1">Uncharacterized protein</fullName>
    </submittedName>
</protein>